<evidence type="ECO:0000259" key="6">
    <source>
        <dbReference type="PROSITE" id="PS51007"/>
    </source>
</evidence>
<dbReference type="PROSITE" id="PS51007">
    <property type="entry name" value="CYTC"/>
    <property type="match status" value="1"/>
</dbReference>
<dbReference type="GO" id="GO:0046872">
    <property type="term" value="F:metal ion binding"/>
    <property type="evidence" value="ECO:0007669"/>
    <property type="project" value="UniProtKB-KW"/>
</dbReference>
<evidence type="ECO:0000256" key="1">
    <source>
        <dbReference type="ARBA" id="ARBA00022617"/>
    </source>
</evidence>
<dbReference type="OrthoDB" id="230287at2"/>
<dbReference type="InterPro" id="IPR011041">
    <property type="entry name" value="Quinoprot_gluc/sorb_DH_b-prop"/>
</dbReference>
<keyword evidence="8" id="KW-1185">Reference proteome</keyword>
<dbReference type="SUPFAM" id="SSF46626">
    <property type="entry name" value="Cytochrome c"/>
    <property type="match status" value="1"/>
</dbReference>
<dbReference type="PANTHER" id="PTHR33546:SF1">
    <property type="entry name" value="LARGE, MULTIFUNCTIONAL SECRETED PROTEIN"/>
    <property type="match status" value="1"/>
</dbReference>
<dbReference type="SUPFAM" id="SSF50952">
    <property type="entry name" value="Soluble quinoprotein glucose dehydrogenase"/>
    <property type="match status" value="1"/>
</dbReference>
<dbReference type="InterPro" id="IPR011989">
    <property type="entry name" value="ARM-like"/>
</dbReference>
<protein>
    <submittedName>
        <fullName evidence="7">Cytochrome c</fullName>
    </submittedName>
</protein>
<keyword evidence="3 4" id="KW-0408">Iron</keyword>
<feature type="chain" id="PRO_5022095234" evidence="5">
    <location>
        <begin position="23"/>
        <end position="1001"/>
    </location>
</feature>
<gene>
    <name evidence="7" type="ORF">ElP_59410</name>
</gene>
<evidence type="ECO:0000313" key="8">
    <source>
        <dbReference type="Proteomes" id="UP000317835"/>
    </source>
</evidence>
<dbReference type="InterPro" id="IPR016024">
    <property type="entry name" value="ARM-type_fold"/>
</dbReference>
<name>A0A518HAW0_9BACT</name>
<dbReference type="Gene3D" id="1.25.10.10">
    <property type="entry name" value="Leucine-rich Repeat Variant"/>
    <property type="match status" value="1"/>
</dbReference>
<dbReference type="Proteomes" id="UP000317835">
    <property type="component" value="Chromosome"/>
</dbReference>
<dbReference type="NCBIfam" id="TIGR02603">
    <property type="entry name" value="CxxCH_TIGR02603"/>
    <property type="match status" value="1"/>
</dbReference>
<dbReference type="InterPro" id="IPR013428">
    <property type="entry name" value="Membrane-bound_put_N"/>
</dbReference>
<dbReference type="GO" id="GO:0020037">
    <property type="term" value="F:heme binding"/>
    <property type="evidence" value="ECO:0007669"/>
    <property type="project" value="InterPro"/>
</dbReference>
<evidence type="ECO:0000313" key="7">
    <source>
        <dbReference type="EMBL" id="QDV37994.1"/>
    </source>
</evidence>
<dbReference type="PANTHER" id="PTHR33546">
    <property type="entry name" value="LARGE, MULTIFUNCTIONAL SECRETED PROTEIN-RELATED"/>
    <property type="match status" value="1"/>
</dbReference>
<dbReference type="InterPro" id="IPR055557">
    <property type="entry name" value="DUF7133"/>
</dbReference>
<dbReference type="Pfam" id="PF13646">
    <property type="entry name" value="HEAT_2"/>
    <property type="match status" value="1"/>
</dbReference>
<evidence type="ECO:0000256" key="5">
    <source>
        <dbReference type="SAM" id="SignalP"/>
    </source>
</evidence>
<dbReference type="Pfam" id="PF23500">
    <property type="entry name" value="DUF7133"/>
    <property type="match status" value="1"/>
</dbReference>
<feature type="signal peptide" evidence="5">
    <location>
        <begin position="1"/>
        <end position="22"/>
    </location>
</feature>
<evidence type="ECO:0000256" key="2">
    <source>
        <dbReference type="ARBA" id="ARBA00022723"/>
    </source>
</evidence>
<dbReference type="InterPro" id="IPR013427">
    <property type="entry name" value="Haem-bd_dom_put"/>
</dbReference>
<dbReference type="InterPro" id="IPR036909">
    <property type="entry name" value="Cyt_c-like_dom_sf"/>
</dbReference>
<dbReference type="InterPro" id="IPR011042">
    <property type="entry name" value="6-blade_b-propeller_TolB-like"/>
</dbReference>
<dbReference type="Pfam" id="PF13442">
    <property type="entry name" value="Cytochrome_CBB3"/>
    <property type="match status" value="1"/>
</dbReference>
<dbReference type="RefSeq" id="WP_145276171.1">
    <property type="nucleotide sequence ID" value="NZ_CP036426.1"/>
</dbReference>
<keyword evidence="1 4" id="KW-0349">Heme</keyword>
<dbReference type="NCBIfam" id="TIGR02604">
    <property type="entry name" value="Piru_Ver_Nterm"/>
    <property type="match status" value="1"/>
</dbReference>
<reference evidence="7 8" key="1">
    <citation type="submission" date="2019-02" db="EMBL/GenBank/DDBJ databases">
        <title>Deep-cultivation of Planctomycetes and their phenomic and genomic characterization uncovers novel biology.</title>
        <authorList>
            <person name="Wiegand S."/>
            <person name="Jogler M."/>
            <person name="Boedeker C."/>
            <person name="Pinto D."/>
            <person name="Vollmers J."/>
            <person name="Rivas-Marin E."/>
            <person name="Kohn T."/>
            <person name="Peeters S.H."/>
            <person name="Heuer A."/>
            <person name="Rast P."/>
            <person name="Oberbeckmann S."/>
            <person name="Bunk B."/>
            <person name="Jeske O."/>
            <person name="Meyerdierks A."/>
            <person name="Storesund J.E."/>
            <person name="Kallscheuer N."/>
            <person name="Luecker S."/>
            <person name="Lage O.M."/>
            <person name="Pohl T."/>
            <person name="Merkel B.J."/>
            <person name="Hornburger P."/>
            <person name="Mueller R.-W."/>
            <person name="Bruemmer F."/>
            <person name="Labrenz M."/>
            <person name="Spormann A.M."/>
            <person name="Op den Camp H."/>
            <person name="Overmann J."/>
            <person name="Amann R."/>
            <person name="Jetten M.S.M."/>
            <person name="Mascher T."/>
            <person name="Medema M.H."/>
            <person name="Devos D.P."/>
            <person name="Kaster A.-K."/>
            <person name="Ovreas L."/>
            <person name="Rohde M."/>
            <person name="Galperin M.Y."/>
            <person name="Jogler C."/>
        </authorList>
    </citation>
    <scope>NUCLEOTIDE SEQUENCE [LARGE SCALE GENOMIC DNA]</scope>
    <source>
        <strain evidence="7 8">ElP</strain>
    </source>
</reference>
<dbReference type="EMBL" id="CP036426">
    <property type="protein sequence ID" value="QDV37994.1"/>
    <property type="molecule type" value="Genomic_DNA"/>
</dbReference>
<dbReference type="Gene3D" id="1.10.760.10">
    <property type="entry name" value="Cytochrome c-like domain"/>
    <property type="match status" value="1"/>
</dbReference>
<evidence type="ECO:0000256" key="3">
    <source>
        <dbReference type="ARBA" id="ARBA00023004"/>
    </source>
</evidence>
<evidence type="ECO:0000256" key="4">
    <source>
        <dbReference type="PROSITE-ProRule" id="PRU00433"/>
    </source>
</evidence>
<proteinExistence type="predicted"/>
<dbReference type="AlphaFoldDB" id="A0A518HAW0"/>
<organism evidence="7 8">
    <name type="scientific">Tautonia plasticadhaerens</name>
    <dbReference type="NCBI Taxonomy" id="2527974"/>
    <lineage>
        <taxon>Bacteria</taxon>
        <taxon>Pseudomonadati</taxon>
        <taxon>Planctomycetota</taxon>
        <taxon>Planctomycetia</taxon>
        <taxon>Isosphaerales</taxon>
        <taxon>Isosphaeraceae</taxon>
        <taxon>Tautonia</taxon>
    </lineage>
</organism>
<accession>A0A518HAW0</accession>
<dbReference type="GO" id="GO:0009055">
    <property type="term" value="F:electron transfer activity"/>
    <property type="evidence" value="ECO:0007669"/>
    <property type="project" value="InterPro"/>
</dbReference>
<dbReference type="InterPro" id="IPR009056">
    <property type="entry name" value="Cyt_c-like_dom"/>
</dbReference>
<keyword evidence="2 4" id="KW-0479">Metal-binding</keyword>
<dbReference type="SUPFAM" id="SSF48371">
    <property type="entry name" value="ARM repeat"/>
    <property type="match status" value="1"/>
</dbReference>
<keyword evidence="5" id="KW-0732">Signal</keyword>
<dbReference type="Gene3D" id="2.120.10.30">
    <property type="entry name" value="TolB, C-terminal domain"/>
    <property type="match status" value="1"/>
</dbReference>
<sequence length="1001" mass="108173" precursor="true">MNRAPILAPLALLIASPLPGQADDAPLPRFEALEPAEALNSFRVQGGFRMELLAAEPMVLDPVAGAFDADGRLYVAEMADYPHVDRANDRPFEENAGDPPIGRVRLLIDRDGDGVFDESHLFAEGLSWPTGVAPWRGGVFVAATPDVWYLEDTDGDHEADVRERIYTGFRKYNIQAVMNNLAWGLDHRIYGAGSSNGGQIRRVDLDDAEPVPLLRSDFRFDPRTLDFEPISGGARFGNTFDDRGDRFLCNIRNPAQHVVLPDRDLSTNPWLPIPTALHDVAAAGDTIVMHRISPPEPWRELRARRWVDIGKPLPQSELVGAGYLTSSSGITSSRGDAYPEPFRGNLFLGEVANNLIHRMSVRPDGVTFSAERADEGGIEFVASTDTWFRPVNFVNAPDGTLLVLDMYRETIEHPWSIPDDIRDRLDLRSGDDRGRIYRLSPPGFEPGPAPRLGESTSAELVALLDHPNAWHRDTAHRLIFERQDPDAVAPLRRLLLEGESTLGRMHAAHALEGLGALDAPLLLNALAVDHPGSAPVLEHLVRLSAPRLGGHPDLNDAVLGLADHPEIRVRFQVALALARVDEPSAPEALTRIALRDRDDPWIRSAVLGAAGRAPIGVFLRLLGESGPGEWSSILDLLGPLAFAIGAGGSDEEAADALDGLAQGPADSVDSPEAGVAMRLGDGLIRRGTGLFGVAVSADAARFLDRILADARLAVDRDDAPAALRARAASLFAHRPYPEAEEALVPLLNPGQPSEVRLPAVETLARFGDEPGVAGLLLSGWASQTPAVRDAILSALVARPSWAGALLDAIEAGDLSPGQVPTARRSALLRSRDDSVRDRAALVFEQRSGGPPPDLMARYLDALKSPGDPDRGRVVFDRACATCHTIGDRGHAVGPNLASVSRRTPDELLTHILDPNREVSPDAIEYVVALEDGRVSSGVIESESSASLTLLRAEGERETILRRDVEELGSTGRSLMPEGLEQDITPAEMADLIAFLLRLQTL</sequence>
<dbReference type="KEGG" id="tpla:ElP_59410"/>
<feature type="domain" description="Cytochrome c" evidence="6">
    <location>
        <begin position="866"/>
        <end position="999"/>
    </location>
</feature>